<protein>
    <submittedName>
        <fullName evidence="2">Uncharacterized protein</fullName>
    </submittedName>
</protein>
<feature type="compositionally biased region" description="Basic residues" evidence="1">
    <location>
        <begin position="94"/>
        <end position="105"/>
    </location>
</feature>
<proteinExistence type="predicted"/>
<evidence type="ECO:0000313" key="2">
    <source>
        <dbReference type="EMBL" id="OZC05779.1"/>
    </source>
</evidence>
<keyword evidence="3" id="KW-1185">Reference proteome</keyword>
<evidence type="ECO:0000313" key="3">
    <source>
        <dbReference type="Proteomes" id="UP000242913"/>
    </source>
</evidence>
<dbReference type="Proteomes" id="UP000242913">
    <property type="component" value="Unassembled WGS sequence"/>
</dbReference>
<feature type="compositionally biased region" description="Basic and acidic residues" evidence="1">
    <location>
        <begin position="1"/>
        <end position="10"/>
    </location>
</feature>
<sequence length="105" mass="12095">ATPIRRKQEPLPEPVEIPDANELINKSKENEVPRRLSQYRPRDSILETPFTILSPKALKQTLKCDLDEIVEIPENVSECNSAAKKQDDSAINITKRRRAFQRRNS</sequence>
<feature type="region of interest" description="Disordered" evidence="1">
    <location>
        <begin position="1"/>
        <end position="36"/>
    </location>
</feature>
<dbReference type="AlphaFoldDB" id="A0A238BK04"/>
<reference evidence="2 3" key="1">
    <citation type="submission" date="2015-12" db="EMBL/GenBank/DDBJ databases">
        <title>Draft genome of the nematode, Onchocerca flexuosa.</title>
        <authorList>
            <person name="Mitreva M."/>
        </authorList>
    </citation>
    <scope>NUCLEOTIDE SEQUENCE [LARGE SCALE GENOMIC DNA]</scope>
    <source>
        <strain evidence="2">Red Deer</strain>
    </source>
</reference>
<feature type="compositionally biased region" description="Basic and acidic residues" evidence="1">
    <location>
        <begin position="25"/>
        <end position="36"/>
    </location>
</feature>
<organism evidence="2 3">
    <name type="scientific">Onchocerca flexuosa</name>
    <dbReference type="NCBI Taxonomy" id="387005"/>
    <lineage>
        <taxon>Eukaryota</taxon>
        <taxon>Metazoa</taxon>
        <taxon>Ecdysozoa</taxon>
        <taxon>Nematoda</taxon>
        <taxon>Chromadorea</taxon>
        <taxon>Rhabditida</taxon>
        <taxon>Spirurina</taxon>
        <taxon>Spiruromorpha</taxon>
        <taxon>Filarioidea</taxon>
        <taxon>Onchocercidae</taxon>
        <taxon>Onchocerca</taxon>
    </lineage>
</organism>
<name>A0A238BK04_9BILA</name>
<dbReference type="OrthoDB" id="5893979at2759"/>
<feature type="region of interest" description="Disordered" evidence="1">
    <location>
        <begin position="81"/>
        <end position="105"/>
    </location>
</feature>
<evidence type="ECO:0000256" key="1">
    <source>
        <dbReference type="SAM" id="MobiDB-lite"/>
    </source>
</evidence>
<accession>A0A238BK04</accession>
<dbReference type="EMBL" id="KZ270422">
    <property type="protein sequence ID" value="OZC05779.1"/>
    <property type="molecule type" value="Genomic_DNA"/>
</dbReference>
<feature type="non-terminal residue" evidence="2">
    <location>
        <position position="1"/>
    </location>
</feature>
<gene>
    <name evidence="2" type="ORF">X798_07244</name>
</gene>